<dbReference type="Gene3D" id="1.25.10.10">
    <property type="entry name" value="Leucine-rich Repeat Variant"/>
    <property type="match status" value="1"/>
</dbReference>
<proteinExistence type="predicted"/>
<dbReference type="InterPro" id="IPR016024">
    <property type="entry name" value="ARM-type_fold"/>
</dbReference>
<dbReference type="Gene3D" id="3.30.200.20">
    <property type="entry name" value="Phosphorylase Kinase, domain 1"/>
    <property type="match status" value="1"/>
</dbReference>
<organism evidence="2 3">
    <name type="scientific">Streblomastix strix</name>
    <dbReference type="NCBI Taxonomy" id="222440"/>
    <lineage>
        <taxon>Eukaryota</taxon>
        <taxon>Metamonada</taxon>
        <taxon>Preaxostyla</taxon>
        <taxon>Oxymonadida</taxon>
        <taxon>Streblomastigidae</taxon>
        <taxon>Streblomastix</taxon>
    </lineage>
</organism>
<dbReference type="EMBL" id="SNRW01001069">
    <property type="protein sequence ID" value="KAA6397936.1"/>
    <property type="molecule type" value="Genomic_DNA"/>
</dbReference>
<comment type="caution">
    <text evidence="2">The sequence shown here is derived from an EMBL/GenBank/DDBJ whole genome shotgun (WGS) entry which is preliminary data.</text>
</comment>
<dbReference type="InterPro" id="IPR011009">
    <property type="entry name" value="Kinase-like_dom_sf"/>
</dbReference>
<evidence type="ECO:0000313" key="3">
    <source>
        <dbReference type="Proteomes" id="UP000324800"/>
    </source>
</evidence>
<dbReference type="PANTHER" id="PTHR24362:SF309">
    <property type="entry name" value="PROTEIN KINASE DOMAIN-CONTAINING PROTEIN"/>
    <property type="match status" value="1"/>
</dbReference>
<dbReference type="InterPro" id="IPR000719">
    <property type="entry name" value="Prot_kinase_dom"/>
</dbReference>
<dbReference type="GO" id="GO:0004672">
    <property type="term" value="F:protein kinase activity"/>
    <property type="evidence" value="ECO:0007669"/>
    <property type="project" value="InterPro"/>
</dbReference>
<feature type="non-terminal residue" evidence="2">
    <location>
        <position position="573"/>
    </location>
</feature>
<dbReference type="GO" id="GO:0005524">
    <property type="term" value="F:ATP binding"/>
    <property type="evidence" value="ECO:0007669"/>
    <property type="project" value="InterPro"/>
</dbReference>
<feature type="domain" description="Protein kinase" evidence="1">
    <location>
        <begin position="1"/>
        <end position="229"/>
    </location>
</feature>
<dbReference type="SUPFAM" id="SSF48371">
    <property type="entry name" value="ARM repeat"/>
    <property type="match status" value="1"/>
</dbReference>
<name>A0A5J4WTQ3_9EUKA</name>
<reference evidence="2 3" key="1">
    <citation type="submission" date="2019-03" db="EMBL/GenBank/DDBJ databases">
        <title>Single cell metagenomics reveals metabolic interactions within the superorganism composed of flagellate Streblomastix strix and complex community of Bacteroidetes bacteria on its surface.</title>
        <authorList>
            <person name="Treitli S.C."/>
            <person name="Kolisko M."/>
            <person name="Husnik F."/>
            <person name="Keeling P."/>
            <person name="Hampl V."/>
        </authorList>
    </citation>
    <scope>NUCLEOTIDE SEQUENCE [LARGE SCALE GENOMIC DNA]</scope>
    <source>
        <strain evidence="2">ST1C</strain>
    </source>
</reference>
<evidence type="ECO:0000259" key="1">
    <source>
        <dbReference type="PROSITE" id="PS50011"/>
    </source>
</evidence>
<dbReference type="SUPFAM" id="SSF56112">
    <property type="entry name" value="Protein kinase-like (PK-like)"/>
    <property type="match status" value="1"/>
</dbReference>
<dbReference type="InterPro" id="IPR001245">
    <property type="entry name" value="Ser-Thr/Tyr_kinase_cat_dom"/>
</dbReference>
<dbReference type="Proteomes" id="UP000324800">
    <property type="component" value="Unassembled WGS sequence"/>
</dbReference>
<dbReference type="PROSITE" id="PS50011">
    <property type="entry name" value="PROTEIN_KINASE_DOM"/>
    <property type="match status" value="1"/>
</dbReference>
<dbReference type="AlphaFoldDB" id="A0A5J4WTQ3"/>
<dbReference type="Gene3D" id="1.10.510.10">
    <property type="entry name" value="Transferase(Phosphotransferase) domain 1"/>
    <property type="match status" value="1"/>
</dbReference>
<dbReference type="PANTHER" id="PTHR24362">
    <property type="entry name" value="SERINE/THREONINE-PROTEIN KINASE NEK"/>
    <property type="match status" value="1"/>
</dbReference>
<dbReference type="Pfam" id="PF07714">
    <property type="entry name" value="PK_Tyr_Ser-Thr"/>
    <property type="match status" value="1"/>
</dbReference>
<dbReference type="InterPro" id="IPR011989">
    <property type="entry name" value="ARM-like"/>
</dbReference>
<protein>
    <recommendedName>
        <fullName evidence="1">Protein kinase domain-containing protein</fullName>
    </recommendedName>
</protein>
<accession>A0A5J4WTQ3</accession>
<gene>
    <name evidence="2" type="ORF">EZS28_006532</name>
</gene>
<evidence type="ECO:0000313" key="2">
    <source>
        <dbReference type="EMBL" id="KAA6397936.1"/>
    </source>
</evidence>
<sequence length="573" mass="65482">MEIPANSTTQDRVSVETYNFDTEEEKNKFLGLFEVLEHLSFPFLAALTLKSEDDKTICVEHENFSGSTVEQFIQKQIEQKEAIDELKLLDFASQGALTLAFLHKHELIHGQISPYNLLITEDGTLRFGHVDFRVNEQFQGVKENKEQEFKNLQSEDMYNFGKVLYSVSELKELRDDQNEKQQIDQSIQSDPICFARLPNGPLQEIIIQMLNKNIDQRPNAIQLLAQAEIQERINVWKQSQPNQQSPIEIAQSQFSNYRSYLAQLLVEISGASVQDRLEIVERGEFVELADILKCARDQNKELSRPIQEWVCEVVQNLINENKQAAIIGLEQSEIVQQLKQLLGTDLELEEVKFVHANALKLFTTYANSEKLRKTLHDIGLEKAVARNIKSQCRGVSEKSVITITNQLIFNPNIYMKPDLHPYLEQFTENGIVSALFNDGLLNGKSEITKAVSAYGLGWIYRSTPLPDGIKAIIMNQLKQGLKNEDNITKYNCFGALTYLAWSEDNHAEILKDDFFDEILSIFSRDQMNKFEKCLKSIDGNSDNKYDNLNVNEMMSDINNAIREGNNNVEDHGG</sequence>